<dbReference type="AlphaFoldDB" id="A0AAT9LER6"/>
<evidence type="ECO:0000259" key="2">
    <source>
        <dbReference type="Pfam" id="PF00188"/>
    </source>
</evidence>
<evidence type="ECO:0000256" key="1">
    <source>
        <dbReference type="SAM" id="MobiDB-lite"/>
    </source>
</evidence>
<gene>
    <name evidence="3" type="ORF">IMF26_01415</name>
</gene>
<accession>A0AAT9LER6</accession>
<dbReference type="SUPFAM" id="SSF55797">
    <property type="entry name" value="PR-1-like"/>
    <property type="match status" value="1"/>
</dbReference>
<protein>
    <recommendedName>
        <fullName evidence="2">SCP domain-containing protein</fullName>
    </recommendedName>
</protein>
<dbReference type="InterPro" id="IPR035940">
    <property type="entry name" value="CAP_sf"/>
</dbReference>
<dbReference type="InterPro" id="IPR014044">
    <property type="entry name" value="CAP_dom"/>
</dbReference>
<reference evidence="3" key="2">
    <citation type="journal article" date="2023" name="Biology">
        <title>Prokaryotic Life Associated with Coal-Fire Gas Vents Revealed by Metagenomics.</title>
        <authorList>
            <person name="Kadnikov V.V."/>
            <person name="Mardanov A.V."/>
            <person name="Beletsky A.V."/>
            <person name="Karnachuk O.V."/>
            <person name="Ravin N.V."/>
        </authorList>
    </citation>
    <scope>NUCLEOTIDE SEQUENCE</scope>
    <source>
        <strain evidence="3">Bu02</strain>
    </source>
</reference>
<dbReference type="Pfam" id="PF00188">
    <property type="entry name" value="CAP"/>
    <property type="match status" value="1"/>
</dbReference>
<feature type="compositionally biased region" description="Pro residues" evidence="1">
    <location>
        <begin position="75"/>
        <end position="101"/>
    </location>
</feature>
<dbReference type="PANTHER" id="PTHR31157:SF1">
    <property type="entry name" value="SCP DOMAIN-CONTAINING PROTEIN"/>
    <property type="match status" value="1"/>
</dbReference>
<dbReference type="EMBL" id="CP062796">
    <property type="protein sequence ID" value="QUL99529.1"/>
    <property type="molecule type" value="Genomic_DNA"/>
</dbReference>
<proteinExistence type="predicted"/>
<name>A0AAT9LER6_9FIRM</name>
<dbReference type="NCBIfam" id="TIGR02909">
    <property type="entry name" value="spore_YkwD"/>
    <property type="match status" value="1"/>
</dbReference>
<dbReference type="InterPro" id="IPR014258">
    <property type="entry name" value="CAP_domain_YkwD-like"/>
</dbReference>
<feature type="domain" description="SCP" evidence="2">
    <location>
        <begin position="127"/>
        <end position="241"/>
    </location>
</feature>
<feature type="region of interest" description="Disordered" evidence="1">
    <location>
        <begin position="62"/>
        <end position="112"/>
    </location>
</feature>
<organism evidence="3">
    <name type="scientific">Candidatus Fermentithermobacillus carboniphilus</name>
    <dbReference type="NCBI Taxonomy" id="3085328"/>
    <lineage>
        <taxon>Bacteria</taxon>
        <taxon>Bacillati</taxon>
        <taxon>Bacillota</taxon>
        <taxon>Candidatus Fermentithermobacillia</taxon>
        <taxon>Candidatus Fermentithermobacillales</taxon>
        <taxon>Candidatus Fermentithermobacillaceae</taxon>
        <taxon>Candidatus Fermentithermobacillus</taxon>
    </lineage>
</organism>
<dbReference type="Gene3D" id="3.40.33.10">
    <property type="entry name" value="CAP"/>
    <property type="match status" value="1"/>
</dbReference>
<dbReference type="PANTHER" id="PTHR31157">
    <property type="entry name" value="SCP DOMAIN-CONTAINING PROTEIN"/>
    <property type="match status" value="1"/>
</dbReference>
<dbReference type="KEGG" id="fcz:IMF26_01415"/>
<sequence length="244" mass="26168">MFFPGQSLASAYQRYVLTGPVGQKIFVFATPGSPGLDLILRDAFGNGTVPYLILRIPSPFPGAVEPSSGTTSRPLLPPAPRPVPEPGPLPRPEPQPSPQPPSGQKDGPQTGAERDVALTAEEKLMIELVNKERVKAGLKPLSVDLRLVELARKKSQDMIANGYFGHNSPTYGSPFDMMKKAGIEYHTAGENLAGAATVERAHEALMASEGHRRNILNPTFTHIGVGVVKGGPYGMMFTQMFIGL</sequence>
<reference evidence="3" key="1">
    <citation type="submission" date="2020-10" db="EMBL/GenBank/DDBJ databases">
        <authorList>
            <person name="Kadnikov V."/>
            <person name="Beletsky A.V."/>
            <person name="Mardanov A.V."/>
            <person name="Karnachuk O.V."/>
            <person name="Ravin N.V."/>
        </authorList>
    </citation>
    <scope>NUCLEOTIDE SEQUENCE</scope>
    <source>
        <strain evidence="3">Bu02</strain>
    </source>
</reference>
<dbReference type="CDD" id="cd05379">
    <property type="entry name" value="CAP_bacterial"/>
    <property type="match status" value="1"/>
</dbReference>
<evidence type="ECO:0000313" key="3">
    <source>
        <dbReference type="EMBL" id="QUL99529.1"/>
    </source>
</evidence>